<dbReference type="HOGENOM" id="CLU_017611_1_0_1"/>
<feature type="domain" description="FAS1" evidence="1">
    <location>
        <begin position="99"/>
        <end position="230"/>
    </location>
</feature>
<feature type="domain" description="FAS1" evidence="1">
    <location>
        <begin position="369"/>
        <end position="464"/>
    </location>
</feature>
<dbReference type="InterPro" id="IPR036378">
    <property type="entry name" value="FAS1_dom_sf"/>
</dbReference>
<dbReference type="VEuPathDB" id="VectorBase:RPRC001684"/>
<reference evidence="2" key="1">
    <citation type="submission" date="2015-05" db="UniProtKB">
        <authorList>
            <consortium name="EnsemblMetazoa"/>
        </authorList>
    </citation>
    <scope>IDENTIFICATION</scope>
</reference>
<dbReference type="GO" id="GO:0030198">
    <property type="term" value="P:extracellular matrix organization"/>
    <property type="evidence" value="ECO:0007669"/>
    <property type="project" value="TreeGrafter"/>
</dbReference>
<dbReference type="AlphaFoldDB" id="T1HCC0"/>
<dbReference type="EnsemblMetazoa" id="RPRC001684-RA">
    <property type="protein sequence ID" value="RPRC001684-PA"/>
    <property type="gene ID" value="RPRC001684"/>
</dbReference>
<dbReference type="SUPFAM" id="SSF82153">
    <property type="entry name" value="FAS1 domain"/>
    <property type="match status" value="4"/>
</dbReference>
<dbReference type="SMART" id="SM00554">
    <property type="entry name" value="FAS1"/>
    <property type="match status" value="3"/>
</dbReference>
<dbReference type="GO" id="GO:0005615">
    <property type="term" value="C:extracellular space"/>
    <property type="evidence" value="ECO:0007669"/>
    <property type="project" value="TreeGrafter"/>
</dbReference>
<dbReference type="Proteomes" id="UP000015103">
    <property type="component" value="Unassembled WGS sequence"/>
</dbReference>
<dbReference type="InterPro" id="IPR050904">
    <property type="entry name" value="Adhesion/Biosynth-related"/>
</dbReference>
<organism evidence="2 3">
    <name type="scientific">Rhodnius prolixus</name>
    <name type="common">Triatomid bug</name>
    <dbReference type="NCBI Taxonomy" id="13249"/>
    <lineage>
        <taxon>Eukaryota</taxon>
        <taxon>Metazoa</taxon>
        <taxon>Ecdysozoa</taxon>
        <taxon>Arthropoda</taxon>
        <taxon>Hexapoda</taxon>
        <taxon>Insecta</taxon>
        <taxon>Pterygota</taxon>
        <taxon>Neoptera</taxon>
        <taxon>Paraneoptera</taxon>
        <taxon>Hemiptera</taxon>
        <taxon>Heteroptera</taxon>
        <taxon>Panheteroptera</taxon>
        <taxon>Cimicomorpha</taxon>
        <taxon>Reduviidae</taxon>
        <taxon>Triatominae</taxon>
        <taxon>Rhodnius</taxon>
    </lineage>
</organism>
<dbReference type="Pfam" id="PF02469">
    <property type="entry name" value="Fasciclin"/>
    <property type="match status" value="4"/>
</dbReference>
<dbReference type="PROSITE" id="PS50213">
    <property type="entry name" value="FAS1"/>
    <property type="match status" value="3"/>
</dbReference>
<evidence type="ECO:0000313" key="2">
    <source>
        <dbReference type="EnsemblMetazoa" id="RPRC001684-PA"/>
    </source>
</evidence>
<name>T1HCC0_RHOPR</name>
<dbReference type="GO" id="GO:0031012">
    <property type="term" value="C:extracellular matrix"/>
    <property type="evidence" value="ECO:0007669"/>
    <property type="project" value="TreeGrafter"/>
</dbReference>
<feature type="domain" description="FAS1" evidence="1">
    <location>
        <begin position="234"/>
        <end position="365"/>
    </location>
</feature>
<keyword evidence="3" id="KW-1185">Reference proteome</keyword>
<dbReference type="STRING" id="13249.T1HCC0"/>
<protein>
    <recommendedName>
        <fullName evidence="1">FAS1 domain-containing protein</fullName>
    </recommendedName>
</protein>
<dbReference type="EMBL" id="ACPB03009364">
    <property type="status" value="NOT_ANNOTATED_CDS"/>
    <property type="molecule type" value="Genomic_DNA"/>
</dbReference>
<dbReference type="GO" id="GO:0007155">
    <property type="term" value="P:cell adhesion"/>
    <property type="evidence" value="ECO:0007669"/>
    <property type="project" value="TreeGrafter"/>
</dbReference>
<sequence length="464" mass="52851">MVKPLKNVLETAKELGARKFAKLIEQSGVRNQFVREGAITLFAPHDDAMKSIEPSLEQSMVPFSSNLNNLINYHTMDNRLKSSLYEADMMINTKYEGYKLRLNKFSSWDGRFNIFSQAMENTGTSRMLRKSKSPVTVLAPTDEAFKYMKRSTLQRILNDDKAGEALIKNHILPHTLCSAAVIGQHKLKTESKDKVIIECNENGIILDNTTSLDEFLSGENGVIYVTNRVMLPDKAKCLTKLMEDLQLNTFLKLVKFARVDETFDESGDYTVFVPTEDGMSGVQKEKLNELFQDRNKAKQFVLHHTIQGKLKVQEISDHQVARSLDEENSVRFHINRKYLGIDGAIIEKENIEGRNGILHVISKPLVAINKGWDEVLQQNSSYSTFMDAIRKTPLRNDLRANLFKTIFVPTNQAFKNLGQSYVDQLMENVTYLTEVENALVISSDILTRNGVMHIINEVLHKKNR</sequence>
<dbReference type="PANTHER" id="PTHR10900">
    <property type="entry name" value="PERIOSTIN-RELATED"/>
    <property type="match status" value="1"/>
</dbReference>
<dbReference type="GO" id="GO:0050839">
    <property type="term" value="F:cell adhesion molecule binding"/>
    <property type="evidence" value="ECO:0007669"/>
    <property type="project" value="TreeGrafter"/>
</dbReference>
<dbReference type="OMA" id="CERPTID"/>
<dbReference type="eggNOG" id="KOG1437">
    <property type="taxonomic scope" value="Eukaryota"/>
</dbReference>
<accession>T1HCC0</accession>
<evidence type="ECO:0000259" key="1">
    <source>
        <dbReference type="PROSITE" id="PS50213"/>
    </source>
</evidence>
<proteinExistence type="predicted"/>
<dbReference type="InParanoid" id="T1HCC0"/>
<dbReference type="InterPro" id="IPR000782">
    <property type="entry name" value="FAS1_domain"/>
</dbReference>
<dbReference type="PANTHER" id="PTHR10900:SF114">
    <property type="entry name" value="FAS1 DOMAIN-CONTAINING PROTEIN"/>
    <property type="match status" value="1"/>
</dbReference>
<dbReference type="Gene3D" id="2.30.180.10">
    <property type="entry name" value="FAS1 domain"/>
    <property type="match status" value="4"/>
</dbReference>
<evidence type="ECO:0000313" key="3">
    <source>
        <dbReference type="Proteomes" id="UP000015103"/>
    </source>
</evidence>